<dbReference type="Proteomes" id="UP000326505">
    <property type="component" value="Chromosome"/>
</dbReference>
<proteinExistence type="predicted"/>
<evidence type="ECO:0000313" key="5">
    <source>
        <dbReference type="Proteomes" id="UP000549009"/>
    </source>
</evidence>
<feature type="coiled-coil region" evidence="1">
    <location>
        <begin position="177"/>
        <end position="211"/>
    </location>
</feature>
<keyword evidence="1" id="KW-0175">Coiled coil</keyword>
<name>A0A5P2X672_STRST</name>
<evidence type="ECO:0000313" key="2">
    <source>
        <dbReference type="EMBL" id="MBB5108391.1"/>
    </source>
</evidence>
<dbReference type="EMBL" id="JACHJD010000018">
    <property type="protein sequence ID" value="MBB5108391.1"/>
    <property type="molecule type" value="Genomic_DNA"/>
</dbReference>
<dbReference type="Proteomes" id="UP000549009">
    <property type="component" value="Unassembled WGS sequence"/>
</dbReference>
<reference evidence="2 5" key="2">
    <citation type="submission" date="2020-08" db="EMBL/GenBank/DDBJ databases">
        <title>Genomic Encyclopedia of Type Strains, Phase III (KMG-III): the genomes of soil and plant-associated and newly described type strains.</title>
        <authorList>
            <person name="Whitman W."/>
        </authorList>
    </citation>
    <scope>NUCLEOTIDE SEQUENCE [LARGE SCALE GENOMIC DNA]</scope>
    <source>
        <strain evidence="2 5">CECT 3146</strain>
    </source>
</reference>
<evidence type="ECO:0000256" key="1">
    <source>
        <dbReference type="SAM" id="Coils"/>
    </source>
</evidence>
<dbReference type="RefSeq" id="WP_150509840.1">
    <property type="nucleotide sequence ID" value="NZ_CP023690.1"/>
</dbReference>
<organism evidence="3 4">
    <name type="scientific">Streptomyces spectabilis</name>
    <dbReference type="NCBI Taxonomy" id="68270"/>
    <lineage>
        <taxon>Bacteria</taxon>
        <taxon>Bacillati</taxon>
        <taxon>Actinomycetota</taxon>
        <taxon>Actinomycetes</taxon>
        <taxon>Kitasatosporales</taxon>
        <taxon>Streptomycetaceae</taxon>
        <taxon>Streptomyces</taxon>
    </lineage>
</organism>
<dbReference type="AlphaFoldDB" id="A0A5P2X672"/>
<accession>A0A5P2X672</accession>
<reference evidence="3 4" key="1">
    <citation type="submission" date="2017-09" db="EMBL/GenBank/DDBJ databases">
        <authorList>
            <person name="Lee N."/>
            <person name="Cho B.-K."/>
        </authorList>
    </citation>
    <scope>NUCLEOTIDE SEQUENCE [LARGE SCALE GENOMIC DNA]</scope>
    <source>
        <strain evidence="3 4">ATCC 27465</strain>
    </source>
</reference>
<sequence length="251" mass="27879">MPEREADPYRPLSDERIKAVRGLVDAVTPGPWKANVRGGVVTDESGSPLAVFGGGAQDRADAAFIAEAPEAVYDLLVEVAWQRKWSGIGWRKANSYHEQFEAASWELGRTRGLVARLRQELSRQARQRSAVIDDLRGELAAVGVERDAAQETSVRLAGLLGERDADLELLRGKAAAADRYYQQITEQAKQIDQLRSERDGLNRRLSRVLDLCDREQRNAVRWENPVPVAEWVKPVRRAALGDAKSDEAGGR</sequence>
<dbReference type="EMBL" id="CP023690">
    <property type="protein sequence ID" value="QEV58635.1"/>
    <property type="molecule type" value="Genomic_DNA"/>
</dbReference>
<dbReference type="OrthoDB" id="4335921at2"/>
<evidence type="ECO:0000313" key="4">
    <source>
        <dbReference type="Proteomes" id="UP000326505"/>
    </source>
</evidence>
<gene>
    <name evidence="3" type="ORF">CP982_07795</name>
    <name evidence="2" type="ORF">FHS40_007512</name>
</gene>
<dbReference type="KEGG" id="sspb:CP982_07795"/>
<evidence type="ECO:0000313" key="3">
    <source>
        <dbReference type="EMBL" id="QEV58635.1"/>
    </source>
</evidence>
<keyword evidence="5" id="KW-1185">Reference proteome</keyword>
<protein>
    <submittedName>
        <fullName evidence="3">Uncharacterized protein</fullName>
    </submittedName>
</protein>